<dbReference type="GO" id="GO:0004146">
    <property type="term" value="F:dihydrofolate reductase activity"/>
    <property type="evidence" value="ECO:0007669"/>
    <property type="project" value="UniProtKB-EC"/>
</dbReference>
<dbReference type="InterPro" id="IPR012259">
    <property type="entry name" value="DHFR"/>
</dbReference>
<reference evidence="7" key="1">
    <citation type="journal article" date="2020" name="Nature">
        <title>Giant virus diversity and host interactions through global metagenomics.</title>
        <authorList>
            <person name="Schulz F."/>
            <person name="Roux S."/>
            <person name="Paez-Espino D."/>
            <person name="Jungbluth S."/>
            <person name="Walsh D.A."/>
            <person name="Denef V.J."/>
            <person name="McMahon K.D."/>
            <person name="Konstantinidis K.T."/>
            <person name="Eloe-Fadrosh E.A."/>
            <person name="Kyrpides N.C."/>
            <person name="Woyke T."/>
        </authorList>
    </citation>
    <scope>NUCLEOTIDE SEQUENCE</scope>
    <source>
        <strain evidence="7">GVMAG-M-3300021375-17</strain>
    </source>
</reference>
<evidence type="ECO:0000259" key="6">
    <source>
        <dbReference type="PROSITE" id="PS51330"/>
    </source>
</evidence>
<dbReference type="PANTHER" id="PTHR48069">
    <property type="entry name" value="DIHYDROFOLATE REDUCTASE"/>
    <property type="match status" value="1"/>
</dbReference>
<dbReference type="Pfam" id="PF00186">
    <property type="entry name" value="DHFR_1"/>
    <property type="match status" value="1"/>
</dbReference>
<keyword evidence="3" id="KW-0554">One-carbon metabolism</keyword>
<sequence>MEAIVCVNMNDGIGYKGNIPWKSFIYEDFICTEIVGCGNNAIIMGHKTFKSIGYKPLPGVRNYILSRNMDIYIKTTADIIVESNPENLWFLMSIFENVYVLGGESTYSIFESYIKTVHYFTVDKNGICDRYFPIDLSDFEEKNFQFFTPFLI</sequence>
<dbReference type="GO" id="GO:0006730">
    <property type="term" value="P:one-carbon metabolic process"/>
    <property type="evidence" value="ECO:0007669"/>
    <property type="project" value="UniProtKB-KW"/>
</dbReference>
<evidence type="ECO:0000313" key="7">
    <source>
        <dbReference type="EMBL" id="QHT05271.1"/>
    </source>
</evidence>
<evidence type="ECO:0000256" key="3">
    <source>
        <dbReference type="ARBA" id="ARBA00022563"/>
    </source>
</evidence>
<proteinExistence type="predicted"/>
<keyword evidence="5" id="KW-0560">Oxidoreductase</keyword>
<dbReference type="GO" id="GO:0046655">
    <property type="term" value="P:folic acid metabolic process"/>
    <property type="evidence" value="ECO:0007669"/>
    <property type="project" value="TreeGrafter"/>
</dbReference>
<keyword evidence="4" id="KW-0521">NADP</keyword>
<evidence type="ECO:0000256" key="4">
    <source>
        <dbReference type="ARBA" id="ARBA00022857"/>
    </source>
</evidence>
<evidence type="ECO:0000256" key="2">
    <source>
        <dbReference type="ARBA" id="ARBA00012856"/>
    </source>
</evidence>
<dbReference type="CDD" id="cd00209">
    <property type="entry name" value="DHFR"/>
    <property type="match status" value="1"/>
</dbReference>
<evidence type="ECO:0000256" key="5">
    <source>
        <dbReference type="ARBA" id="ARBA00023002"/>
    </source>
</evidence>
<dbReference type="AlphaFoldDB" id="A0A6C0CLC6"/>
<dbReference type="Gene3D" id="3.40.430.10">
    <property type="entry name" value="Dihydrofolate Reductase, subunit A"/>
    <property type="match status" value="1"/>
</dbReference>
<evidence type="ECO:0000256" key="1">
    <source>
        <dbReference type="ARBA" id="ARBA00004903"/>
    </source>
</evidence>
<organism evidence="7">
    <name type="scientific">viral metagenome</name>
    <dbReference type="NCBI Taxonomy" id="1070528"/>
    <lineage>
        <taxon>unclassified sequences</taxon>
        <taxon>metagenomes</taxon>
        <taxon>organismal metagenomes</taxon>
    </lineage>
</organism>
<dbReference type="GO" id="GO:0046452">
    <property type="term" value="P:dihydrofolate metabolic process"/>
    <property type="evidence" value="ECO:0007669"/>
    <property type="project" value="TreeGrafter"/>
</dbReference>
<accession>A0A6C0CLC6</accession>
<dbReference type="InterPro" id="IPR001796">
    <property type="entry name" value="DHFR_dom"/>
</dbReference>
<dbReference type="EMBL" id="MN739452">
    <property type="protein sequence ID" value="QHT05271.1"/>
    <property type="molecule type" value="Genomic_DNA"/>
</dbReference>
<dbReference type="GO" id="GO:0046654">
    <property type="term" value="P:tetrahydrofolate biosynthetic process"/>
    <property type="evidence" value="ECO:0007669"/>
    <property type="project" value="InterPro"/>
</dbReference>
<dbReference type="EC" id="1.5.1.3" evidence="2"/>
<protein>
    <recommendedName>
        <fullName evidence="2">dihydrofolate reductase</fullName>
        <ecNumber evidence="2">1.5.1.3</ecNumber>
    </recommendedName>
</protein>
<dbReference type="GO" id="GO:0050661">
    <property type="term" value="F:NADP binding"/>
    <property type="evidence" value="ECO:0007669"/>
    <property type="project" value="InterPro"/>
</dbReference>
<dbReference type="PRINTS" id="PR00070">
    <property type="entry name" value="DHFR"/>
</dbReference>
<feature type="domain" description="DHFR" evidence="6">
    <location>
        <begin position="1"/>
        <end position="152"/>
    </location>
</feature>
<dbReference type="GO" id="GO:0005739">
    <property type="term" value="C:mitochondrion"/>
    <property type="evidence" value="ECO:0007669"/>
    <property type="project" value="TreeGrafter"/>
</dbReference>
<dbReference type="SUPFAM" id="SSF53597">
    <property type="entry name" value="Dihydrofolate reductase-like"/>
    <property type="match status" value="1"/>
</dbReference>
<dbReference type="PROSITE" id="PS51330">
    <property type="entry name" value="DHFR_2"/>
    <property type="match status" value="1"/>
</dbReference>
<dbReference type="InterPro" id="IPR024072">
    <property type="entry name" value="DHFR-like_dom_sf"/>
</dbReference>
<dbReference type="PANTHER" id="PTHR48069:SF3">
    <property type="entry name" value="DIHYDROFOLATE REDUCTASE"/>
    <property type="match status" value="1"/>
</dbReference>
<comment type="pathway">
    <text evidence="1">Cofactor biosynthesis; tetrahydrofolate biosynthesis; 5,6,7,8-tetrahydrofolate from 7,8-dihydrofolate: step 1/1.</text>
</comment>
<name>A0A6C0CLC6_9ZZZZ</name>